<protein>
    <submittedName>
        <fullName evidence="5">D-cysteine desulfhydrase family protein</fullName>
        <ecNumber evidence="5">4.4.1.-</ecNumber>
    </submittedName>
</protein>
<proteinExistence type="inferred from homology"/>
<evidence type="ECO:0000256" key="2">
    <source>
        <dbReference type="ARBA" id="ARBA00008639"/>
    </source>
</evidence>
<dbReference type="PIRSF" id="PIRSF006278">
    <property type="entry name" value="ACCD_DCysDesulf"/>
    <property type="match status" value="1"/>
</dbReference>
<comment type="similarity">
    <text evidence="2">Belongs to the ACC deaminase/D-cysteine desulfhydrase family.</text>
</comment>
<gene>
    <name evidence="5" type="ORF">ACCI51_07990</name>
</gene>
<dbReference type="PANTHER" id="PTHR43780:SF2">
    <property type="entry name" value="1-AMINOCYCLOPROPANE-1-CARBOXYLATE DEAMINASE-RELATED"/>
    <property type="match status" value="1"/>
</dbReference>
<dbReference type="Pfam" id="PF00291">
    <property type="entry name" value="PALP"/>
    <property type="match status" value="1"/>
</dbReference>
<evidence type="ECO:0000313" key="6">
    <source>
        <dbReference type="Proteomes" id="UP001569414"/>
    </source>
</evidence>
<name>A0ABV4NN96_9GAMM</name>
<comment type="cofactor">
    <cofactor evidence="1">
        <name>pyridoxal 5'-phosphate</name>
        <dbReference type="ChEBI" id="CHEBI:597326"/>
    </cofactor>
</comment>
<dbReference type="NCBIfam" id="TIGR01275">
    <property type="entry name" value="ACC_deam_rel"/>
    <property type="match status" value="1"/>
</dbReference>
<organism evidence="5 6">
    <name type="scientific">Microbulbifer echini</name>
    <dbReference type="NCBI Taxonomy" id="1529067"/>
    <lineage>
        <taxon>Bacteria</taxon>
        <taxon>Pseudomonadati</taxon>
        <taxon>Pseudomonadota</taxon>
        <taxon>Gammaproteobacteria</taxon>
        <taxon>Cellvibrionales</taxon>
        <taxon>Microbulbiferaceae</taxon>
        <taxon>Microbulbifer</taxon>
    </lineage>
</organism>
<comment type="caution">
    <text evidence="5">The sequence shown here is derived from an EMBL/GenBank/DDBJ whole genome shotgun (WGS) entry which is preliminary data.</text>
</comment>
<evidence type="ECO:0000256" key="1">
    <source>
        <dbReference type="ARBA" id="ARBA00001933"/>
    </source>
</evidence>
<dbReference type="RefSeq" id="WP_371843221.1">
    <property type="nucleotide sequence ID" value="NZ_JBGMEL010000006.1"/>
</dbReference>
<reference evidence="5 6" key="1">
    <citation type="submission" date="2024-08" db="EMBL/GenBank/DDBJ databases">
        <authorList>
            <person name="Ishaq N."/>
        </authorList>
    </citation>
    <scope>NUCLEOTIDE SEQUENCE [LARGE SCALE GENOMIC DNA]</scope>
    <source>
        <strain evidence="5 6">JCM 30400</strain>
    </source>
</reference>
<dbReference type="InterPro" id="IPR027278">
    <property type="entry name" value="ACCD_DCysDesulf"/>
</dbReference>
<keyword evidence="6" id="KW-1185">Reference proteome</keyword>
<keyword evidence="3" id="KW-0663">Pyridoxal phosphate</keyword>
<keyword evidence="5" id="KW-0456">Lyase</keyword>
<dbReference type="GO" id="GO:0016829">
    <property type="term" value="F:lyase activity"/>
    <property type="evidence" value="ECO:0007669"/>
    <property type="project" value="UniProtKB-KW"/>
</dbReference>
<dbReference type="EMBL" id="JBGMEL010000006">
    <property type="protein sequence ID" value="MFA0790486.1"/>
    <property type="molecule type" value="Genomic_DNA"/>
</dbReference>
<dbReference type="InterPro" id="IPR036052">
    <property type="entry name" value="TrpB-like_PALP_sf"/>
</dbReference>
<evidence type="ECO:0000256" key="3">
    <source>
        <dbReference type="ARBA" id="ARBA00022898"/>
    </source>
</evidence>
<sequence>MSESLPIPLPSRLRLAHLPTPLQPLDRISERHSFPYGGPRIWVKRDDLTESGMSGNKLRKLEFVAAEALGQECDTLITCGGVQSNHCRTTALVGARLGFKVHLLLRGERDAAIDGNLLLDHLAGADVTIYPPSEYAGNLGRIFTHWRERYTALGRRAFCIPTGASDGLGIWGYLAASMELMQDCRAQGFVPDHIVCATGSGGTQAGLTLGCQLLEVESRVTGYAVCDNAAYFQNKVREDIRHWVDLTECSVDLASLTINVNANYMGPGYGEAGPEVYQTINKVANLEGLLLDPVYTGKAFHGLLQELGKGRYSGCSNLVFVHSGGQFALFPHRDNFSFSGV</sequence>
<feature type="domain" description="Tryptophan synthase beta chain-like PALP" evidence="4">
    <location>
        <begin position="15"/>
        <end position="324"/>
    </location>
</feature>
<accession>A0ABV4NN96</accession>
<dbReference type="PANTHER" id="PTHR43780">
    <property type="entry name" value="1-AMINOCYCLOPROPANE-1-CARBOXYLATE DEAMINASE-RELATED"/>
    <property type="match status" value="1"/>
</dbReference>
<dbReference type="Gene3D" id="3.40.50.1100">
    <property type="match status" value="2"/>
</dbReference>
<dbReference type="Proteomes" id="UP001569414">
    <property type="component" value="Unassembled WGS sequence"/>
</dbReference>
<evidence type="ECO:0000313" key="5">
    <source>
        <dbReference type="EMBL" id="MFA0790486.1"/>
    </source>
</evidence>
<evidence type="ECO:0000259" key="4">
    <source>
        <dbReference type="Pfam" id="PF00291"/>
    </source>
</evidence>
<dbReference type="SUPFAM" id="SSF53686">
    <property type="entry name" value="Tryptophan synthase beta subunit-like PLP-dependent enzymes"/>
    <property type="match status" value="1"/>
</dbReference>
<dbReference type="EC" id="4.4.1.-" evidence="5"/>
<dbReference type="InterPro" id="IPR005966">
    <property type="entry name" value="D-Cys_desShydrase"/>
</dbReference>
<dbReference type="InterPro" id="IPR001926">
    <property type="entry name" value="TrpB-like_PALP"/>
</dbReference>